<name>A0A1I2UZE2_9HYPH</name>
<dbReference type="RefSeq" id="WP_091972153.1">
    <property type="nucleotide sequence ID" value="NZ_FOPM01000012.1"/>
</dbReference>
<keyword evidence="2" id="KW-1185">Reference proteome</keyword>
<dbReference type="STRING" id="582675.SAMN05192565_11232"/>
<protein>
    <submittedName>
        <fullName evidence="1">Uncharacterized protein</fullName>
    </submittedName>
</protein>
<accession>A0A1I2UZE2</accession>
<evidence type="ECO:0000313" key="1">
    <source>
        <dbReference type="EMBL" id="SFG81217.1"/>
    </source>
</evidence>
<organism evidence="1 2">
    <name type="scientific">Methylobacterium gossipiicola</name>
    <dbReference type="NCBI Taxonomy" id="582675"/>
    <lineage>
        <taxon>Bacteria</taxon>
        <taxon>Pseudomonadati</taxon>
        <taxon>Pseudomonadota</taxon>
        <taxon>Alphaproteobacteria</taxon>
        <taxon>Hyphomicrobiales</taxon>
        <taxon>Methylobacteriaceae</taxon>
        <taxon>Methylobacterium</taxon>
    </lineage>
</organism>
<dbReference type="Proteomes" id="UP000199229">
    <property type="component" value="Unassembled WGS sequence"/>
</dbReference>
<dbReference type="OrthoDB" id="7990802at2"/>
<proteinExistence type="predicted"/>
<reference evidence="2" key="1">
    <citation type="submission" date="2016-10" db="EMBL/GenBank/DDBJ databases">
        <authorList>
            <person name="Varghese N."/>
            <person name="Submissions S."/>
        </authorList>
    </citation>
    <scope>NUCLEOTIDE SEQUENCE [LARGE SCALE GENOMIC DNA]</scope>
    <source>
        <strain evidence="2">Gh-105</strain>
    </source>
</reference>
<evidence type="ECO:0000313" key="2">
    <source>
        <dbReference type="Proteomes" id="UP000199229"/>
    </source>
</evidence>
<sequence>MGRVFDEAHFAMSAAEQYACCTDPHEEPEDVAYSHDLAILREGGLPVPSVTAPVISAQRLDLASIWRALPDEDRDRIGELALGVITGAFVSAAAGRTAESAARACAAHGRASLDALSDEMPDILYAALQGPSWRIPASLGPICTGCGCSEHDACHGECRWTDERRIRCTACDDPSAHIPF</sequence>
<gene>
    <name evidence="1" type="ORF">SAMN05192565_11232</name>
</gene>
<dbReference type="AlphaFoldDB" id="A0A1I2UZE2"/>
<dbReference type="EMBL" id="FOPM01000012">
    <property type="protein sequence ID" value="SFG81217.1"/>
    <property type="molecule type" value="Genomic_DNA"/>
</dbReference>